<evidence type="ECO:0000259" key="17">
    <source>
        <dbReference type="SMART" id="SM00965"/>
    </source>
</evidence>
<reference evidence="18 19" key="1">
    <citation type="submission" date="2024-06" db="EMBL/GenBank/DDBJ databases">
        <title>Genomic Encyclopedia of Type Strains, Phase IV (KMG-IV): sequencing the most valuable type-strain genomes for metagenomic binning, comparative biology and taxonomic classification.</title>
        <authorList>
            <person name="Goeker M."/>
        </authorList>
    </citation>
    <scope>NUCLEOTIDE SEQUENCE [LARGE SCALE GENOMIC DNA]</scope>
    <source>
        <strain evidence="18 19">DSM 28102</strain>
    </source>
</reference>
<dbReference type="InterPro" id="IPR010105">
    <property type="entry name" value="TonB_sidphr_rcpt"/>
</dbReference>
<evidence type="ECO:0000313" key="19">
    <source>
        <dbReference type="Proteomes" id="UP001549164"/>
    </source>
</evidence>
<dbReference type="InterPro" id="IPR012910">
    <property type="entry name" value="Plug_dom"/>
</dbReference>
<comment type="caution">
    <text evidence="18">The sequence shown here is derived from an EMBL/GenBank/DDBJ whole genome shotgun (WGS) entry which is preliminary data.</text>
</comment>
<feature type="signal peptide" evidence="16">
    <location>
        <begin position="1"/>
        <end position="21"/>
    </location>
</feature>
<proteinExistence type="inferred from homology"/>
<accession>A0ABV2IFQ0</accession>
<keyword evidence="7 16" id="KW-0732">Signal</keyword>
<dbReference type="InterPro" id="IPR011662">
    <property type="entry name" value="Secretin/TonB_short_N"/>
</dbReference>
<evidence type="ECO:0000256" key="11">
    <source>
        <dbReference type="ARBA" id="ARBA00023136"/>
    </source>
</evidence>
<keyword evidence="9" id="KW-0406">Ion transport</keyword>
<dbReference type="RefSeq" id="WP_354434875.1">
    <property type="nucleotide sequence ID" value="NZ_JBEPLY010000011.1"/>
</dbReference>
<dbReference type="InterPro" id="IPR000531">
    <property type="entry name" value="Beta-barrel_TonB"/>
</dbReference>
<gene>
    <name evidence="18" type="ORF">ABID12_002958</name>
</gene>
<evidence type="ECO:0000256" key="7">
    <source>
        <dbReference type="ARBA" id="ARBA00022729"/>
    </source>
</evidence>
<protein>
    <submittedName>
        <fullName evidence="18">Iron complex outermembrane receptor protein</fullName>
    </submittedName>
</protein>
<dbReference type="PANTHER" id="PTHR32552:SF68">
    <property type="entry name" value="FERRICHROME OUTER MEMBRANE TRANSPORTER_PHAGE RECEPTOR"/>
    <property type="match status" value="1"/>
</dbReference>
<evidence type="ECO:0000256" key="15">
    <source>
        <dbReference type="RuleBase" id="RU003357"/>
    </source>
</evidence>
<dbReference type="Gene3D" id="2.170.130.10">
    <property type="entry name" value="TonB-dependent receptor, plug domain"/>
    <property type="match status" value="1"/>
</dbReference>
<evidence type="ECO:0000256" key="8">
    <source>
        <dbReference type="ARBA" id="ARBA00023004"/>
    </source>
</evidence>
<dbReference type="Gene3D" id="2.40.170.20">
    <property type="entry name" value="TonB-dependent receptor, beta-barrel domain"/>
    <property type="match status" value="1"/>
</dbReference>
<dbReference type="SUPFAM" id="SSF56935">
    <property type="entry name" value="Porins"/>
    <property type="match status" value="1"/>
</dbReference>
<organism evidence="18 19">
    <name type="scientific">Martelella mangrovi</name>
    <dbReference type="NCBI Taxonomy" id="1397477"/>
    <lineage>
        <taxon>Bacteria</taxon>
        <taxon>Pseudomonadati</taxon>
        <taxon>Pseudomonadota</taxon>
        <taxon>Alphaproteobacteria</taxon>
        <taxon>Hyphomicrobiales</taxon>
        <taxon>Aurantimonadaceae</taxon>
        <taxon>Martelella</taxon>
    </lineage>
</organism>
<dbReference type="Proteomes" id="UP001549164">
    <property type="component" value="Unassembled WGS sequence"/>
</dbReference>
<feature type="chain" id="PRO_5046475134" evidence="16">
    <location>
        <begin position="22"/>
        <end position="810"/>
    </location>
</feature>
<evidence type="ECO:0000256" key="13">
    <source>
        <dbReference type="ARBA" id="ARBA00023237"/>
    </source>
</evidence>
<comment type="similarity">
    <text evidence="2 14 15">Belongs to the TonB-dependent receptor family.</text>
</comment>
<evidence type="ECO:0000256" key="12">
    <source>
        <dbReference type="ARBA" id="ARBA00023170"/>
    </source>
</evidence>
<evidence type="ECO:0000256" key="2">
    <source>
        <dbReference type="ARBA" id="ARBA00009810"/>
    </source>
</evidence>
<evidence type="ECO:0000313" key="18">
    <source>
        <dbReference type="EMBL" id="MET3601007.1"/>
    </source>
</evidence>
<keyword evidence="8" id="KW-0408">Iron</keyword>
<evidence type="ECO:0000256" key="16">
    <source>
        <dbReference type="SAM" id="SignalP"/>
    </source>
</evidence>
<evidence type="ECO:0000256" key="4">
    <source>
        <dbReference type="ARBA" id="ARBA00022452"/>
    </source>
</evidence>
<dbReference type="InterPro" id="IPR037066">
    <property type="entry name" value="Plug_dom_sf"/>
</dbReference>
<dbReference type="SMART" id="SM00965">
    <property type="entry name" value="STN"/>
    <property type="match status" value="1"/>
</dbReference>
<keyword evidence="10 15" id="KW-0798">TonB box</keyword>
<evidence type="ECO:0000256" key="10">
    <source>
        <dbReference type="ARBA" id="ARBA00023077"/>
    </source>
</evidence>
<evidence type="ECO:0000256" key="9">
    <source>
        <dbReference type="ARBA" id="ARBA00023065"/>
    </source>
</evidence>
<keyword evidence="5" id="KW-0410">Iron transport</keyword>
<dbReference type="EMBL" id="JBEPLY010000011">
    <property type="protein sequence ID" value="MET3601007.1"/>
    <property type="molecule type" value="Genomic_DNA"/>
</dbReference>
<evidence type="ECO:0000256" key="14">
    <source>
        <dbReference type="PROSITE-ProRule" id="PRU01360"/>
    </source>
</evidence>
<name>A0ABV2IFQ0_9HYPH</name>
<keyword evidence="3 14" id="KW-0813">Transport</keyword>
<dbReference type="CDD" id="cd01347">
    <property type="entry name" value="ligand_gated_channel"/>
    <property type="match status" value="1"/>
</dbReference>
<dbReference type="Pfam" id="PF07660">
    <property type="entry name" value="STN"/>
    <property type="match status" value="1"/>
</dbReference>
<keyword evidence="12 18" id="KW-0675">Receptor</keyword>
<feature type="domain" description="Secretin/TonB short N-terminal" evidence="17">
    <location>
        <begin position="49"/>
        <end position="100"/>
    </location>
</feature>
<dbReference type="Pfam" id="PF07715">
    <property type="entry name" value="Plug"/>
    <property type="match status" value="1"/>
</dbReference>
<dbReference type="InterPro" id="IPR036942">
    <property type="entry name" value="Beta-barrel_TonB_sf"/>
</dbReference>
<sequence length="810" mass="87852">MALVLATGGLLHVSASTPAVAQVQAQTGFTIPDGSLSGALTTFGRQADLQVTYLASVVAGKASPGFSGTASPQQALSAILQGSGLVYTFTNDRTVAISAPEPVSFGAGGGDADDTTFLEPVTVTTSAGGNVGIVATASGTGAKSGLPIKDTPQAVNVVTRDQMDIQGSETVVQALRYTPGVVAQYGDADARVDWFSVRGFRPGRYLDGLRLPFGARGYAQPKIEPYGLESAEVLKGPTSVLYGQNLPGGLINMVSKRPRDEEIREIELQAGSYDRFQTAFDFGGRLNDEGTILYRLTGLGRISDTQYNYVDEKKGFFAPSLTFAPDDATSLTLYGQYQKVKSNGGGGFPTLTANGTLYTDVYPELPRDTFVGEPDYDKFELVQTWAGYELDHEFNDTWAVKQNLRYAYVNADTQRVAPACLAGMVCDPAALMRYAWAFPERSHLFTVDNQAIGTFSLGETEHSLLLGLDYSYETSHFEESQLTIITTPFDAYDPVYGATPISRPPAAMRIDQERSQLGLYAQDQIEWDNFVWTLGGRYDWADTKTRTRNASGDATVDQNDGKFTWRTGLVYNFDNGISPYAGYSTSFNPQSGTDRNGNPFNPTTGEQFEVGLRYVPFNEDISVSVSAYQLTQNDVLTPDPANINYNTQTGEVRLRGIEVEGKAELTDGLSLIASYAYTDSKITEDNPDAAGASDVGNRLAFVPRHQASLWLDYTVQSDTAWGGLSFGGGARYMGQTYGDNANVYDIPDYTLFDAAIRYDFAAIDQKYDGLTGSLNVSNLFDKKYVSTCIAATGCNWGDGRTIYGTLKYSW</sequence>
<evidence type="ECO:0000256" key="1">
    <source>
        <dbReference type="ARBA" id="ARBA00004571"/>
    </source>
</evidence>
<dbReference type="PANTHER" id="PTHR32552">
    <property type="entry name" value="FERRICHROME IRON RECEPTOR-RELATED"/>
    <property type="match status" value="1"/>
</dbReference>
<comment type="subcellular location">
    <subcellularLocation>
        <location evidence="1 14">Cell outer membrane</location>
        <topology evidence="1 14">Multi-pass membrane protein</topology>
    </subcellularLocation>
</comment>
<evidence type="ECO:0000256" key="5">
    <source>
        <dbReference type="ARBA" id="ARBA00022496"/>
    </source>
</evidence>
<dbReference type="Pfam" id="PF00593">
    <property type="entry name" value="TonB_dep_Rec_b-barrel"/>
    <property type="match status" value="1"/>
</dbReference>
<evidence type="ECO:0000256" key="6">
    <source>
        <dbReference type="ARBA" id="ARBA00022692"/>
    </source>
</evidence>
<dbReference type="InterPro" id="IPR039426">
    <property type="entry name" value="TonB-dep_rcpt-like"/>
</dbReference>
<dbReference type="NCBIfam" id="TIGR01783">
    <property type="entry name" value="TonB-siderophor"/>
    <property type="match status" value="1"/>
</dbReference>
<keyword evidence="13 14" id="KW-0998">Cell outer membrane</keyword>
<dbReference type="PROSITE" id="PS52016">
    <property type="entry name" value="TONB_DEPENDENT_REC_3"/>
    <property type="match status" value="1"/>
</dbReference>
<dbReference type="Gene3D" id="3.55.50.30">
    <property type="match status" value="1"/>
</dbReference>
<keyword evidence="6 14" id="KW-0812">Transmembrane</keyword>
<evidence type="ECO:0000256" key="3">
    <source>
        <dbReference type="ARBA" id="ARBA00022448"/>
    </source>
</evidence>
<keyword evidence="11 14" id="KW-0472">Membrane</keyword>
<keyword evidence="19" id="KW-1185">Reference proteome</keyword>
<keyword evidence="4 14" id="KW-1134">Transmembrane beta strand</keyword>